<organism evidence="8 9">
    <name type="scientific">Naganishia liquefaciens</name>
    <dbReference type="NCBI Taxonomy" id="104408"/>
    <lineage>
        <taxon>Eukaryota</taxon>
        <taxon>Fungi</taxon>
        <taxon>Dikarya</taxon>
        <taxon>Basidiomycota</taxon>
        <taxon>Agaricomycotina</taxon>
        <taxon>Tremellomycetes</taxon>
        <taxon>Filobasidiales</taxon>
        <taxon>Filobasidiaceae</taxon>
        <taxon>Naganishia</taxon>
    </lineage>
</organism>
<dbReference type="PROSITE" id="PS50115">
    <property type="entry name" value="ARFGAP"/>
    <property type="match status" value="1"/>
</dbReference>
<accession>A0A8H3YIW9</accession>
<keyword evidence="2" id="KW-0479">Metal-binding</keyword>
<dbReference type="CDD" id="cd08204">
    <property type="entry name" value="ArfGap"/>
    <property type="match status" value="1"/>
</dbReference>
<feature type="compositionally biased region" description="Low complexity" evidence="6">
    <location>
        <begin position="304"/>
        <end position="313"/>
    </location>
</feature>
<dbReference type="GO" id="GO:0008270">
    <property type="term" value="F:zinc ion binding"/>
    <property type="evidence" value="ECO:0007669"/>
    <property type="project" value="UniProtKB-KW"/>
</dbReference>
<evidence type="ECO:0000256" key="1">
    <source>
        <dbReference type="ARBA" id="ARBA00022468"/>
    </source>
</evidence>
<proteinExistence type="predicted"/>
<dbReference type="Proteomes" id="UP000620104">
    <property type="component" value="Unassembled WGS sequence"/>
</dbReference>
<keyword evidence="9" id="KW-1185">Reference proteome</keyword>
<dbReference type="PANTHER" id="PTHR45705">
    <property type="entry name" value="FI20236P1"/>
    <property type="match status" value="1"/>
</dbReference>
<dbReference type="InterPro" id="IPR038508">
    <property type="entry name" value="ArfGAP_dom_sf"/>
</dbReference>
<name>A0A8H3YIW9_9TREE</name>
<dbReference type="GO" id="GO:0005737">
    <property type="term" value="C:cytoplasm"/>
    <property type="evidence" value="ECO:0007669"/>
    <property type="project" value="TreeGrafter"/>
</dbReference>
<dbReference type="OrthoDB" id="10266696at2759"/>
<sequence>MSQSRQDRLLESLLALPGNTTCADCKSPAPRWASVNLGIFICVSCASIHRSLGTHTSRVKSVTMDTWTREMVDRMREMGNARANAVWNPDETRHPPPVSTAEFGERQGEMERFIRDKYEAGLFRADRPRQSQAPPRPAVKEPSASSSSSWSRGETRRQDSWNTLGIPEAREPRRRDTAEERATTYGYNGYGAGTAAGGSSGTKRAATRAHVDSNWADFMASEPRPSSGGGGGGGGREGRKAGRLLGMGMVDGYDGEVRLPPVTKAPEGLRYKQDGVRTADKSLATTASVKESPLPPPPQPPSQSQPQSTVSAPAPAPDPAPLINLDATAPMQRSFPQPAPLPSPLPFIQPTTNPFLSSQPQPFLPHLNPSIHNGGYLSASSTPLQEAPFGNPFMSQMGPQMQGFYTPGPATTGMGMGMGMGINGYFGGVQAQGGMYAGGQPSFGQQGYAYGGSGR</sequence>
<reference evidence="8" key="1">
    <citation type="submission" date="2020-07" db="EMBL/GenBank/DDBJ databases">
        <title>Draft Genome Sequence of a Deep-Sea Yeast, Naganishia (Cryptococcus) liquefaciens strain N6.</title>
        <authorList>
            <person name="Han Y.W."/>
            <person name="Kajitani R."/>
            <person name="Morimoto H."/>
            <person name="Parhat M."/>
            <person name="Tsubouchi H."/>
            <person name="Bakenova O."/>
            <person name="Ogata M."/>
            <person name="Argunhan B."/>
            <person name="Aoki R."/>
            <person name="Kajiwara S."/>
            <person name="Itoh T."/>
            <person name="Iwasaki H."/>
        </authorList>
    </citation>
    <scope>NUCLEOTIDE SEQUENCE</scope>
    <source>
        <strain evidence="8">N6</strain>
    </source>
</reference>
<evidence type="ECO:0000259" key="7">
    <source>
        <dbReference type="PROSITE" id="PS50115"/>
    </source>
</evidence>
<evidence type="ECO:0000313" key="8">
    <source>
        <dbReference type="EMBL" id="GHJ88976.1"/>
    </source>
</evidence>
<dbReference type="Pfam" id="PF01412">
    <property type="entry name" value="ArfGap"/>
    <property type="match status" value="1"/>
</dbReference>
<dbReference type="SUPFAM" id="SSF57863">
    <property type="entry name" value="ArfGap/RecO-like zinc finger"/>
    <property type="match status" value="1"/>
</dbReference>
<evidence type="ECO:0000256" key="4">
    <source>
        <dbReference type="ARBA" id="ARBA00022833"/>
    </source>
</evidence>
<dbReference type="InterPro" id="IPR037278">
    <property type="entry name" value="ARFGAP/RecO"/>
</dbReference>
<keyword evidence="3 5" id="KW-0863">Zinc-finger</keyword>
<comment type="caution">
    <text evidence="8">The sequence shown here is derived from an EMBL/GenBank/DDBJ whole genome shotgun (WGS) entry which is preliminary data.</text>
</comment>
<keyword evidence="1" id="KW-0343">GTPase activation</keyword>
<dbReference type="EMBL" id="BLZA01000032">
    <property type="protein sequence ID" value="GHJ88976.1"/>
    <property type="molecule type" value="Genomic_DNA"/>
</dbReference>
<feature type="region of interest" description="Disordered" evidence="6">
    <location>
        <begin position="122"/>
        <end position="324"/>
    </location>
</feature>
<feature type="compositionally biased region" description="Basic and acidic residues" evidence="6">
    <location>
        <begin position="267"/>
        <end position="280"/>
    </location>
</feature>
<dbReference type="PRINTS" id="PR00405">
    <property type="entry name" value="REVINTRACTNG"/>
</dbReference>
<feature type="region of interest" description="Disordered" evidence="6">
    <location>
        <begin position="87"/>
        <end position="109"/>
    </location>
</feature>
<evidence type="ECO:0000256" key="2">
    <source>
        <dbReference type="ARBA" id="ARBA00022723"/>
    </source>
</evidence>
<dbReference type="PANTHER" id="PTHR45705:SF1">
    <property type="entry name" value="FI20236P1"/>
    <property type="match status" value="1"/>
</dbReference>
<feature type="compositionally biased region" description="Basic and acidic residues" evidence="6">
    <location>
        <begin position="168"/>
        <end position="182"/>
    </location>
</feature>
<feature type="domain" description="Arf-GAP" evidence="7">
    <location>
        <begin position="7"/>
        <end position="134"/>
    </location>
</feature>
<feature type="compositionally biased region" description="Pro residues" evidence="6">
    <location>
        <begin position="293"/>
        <end position="303"/>
    </location>
</feature>
<dbReference type="SMART" id="SM00105">
    <property type="entry name" value="ArfGap"/>
    <property type="match status" value="1"/>
</dbReference>
<evidence type="ECO:0000256" key="5">
    <source>
        <dbReference type="PROSITE-ProRule" id="PRU00288"/>
    </source>
</evidence>
<keyword evidence="4" id="KW-0862">Zinc</keyword>
<dbReference type="AlphaFoldDB" id="A0A8H3YIW9"/>
<feature type="compositionally biased region" description="Gly residues" evidence="6">
    <location>
        <begin position="188"/>
        <end position="200"/>
    </location>
</feature>
<protein>
    <recommendedName>
        <fullName evidence="7">Arf-GAP domain-containing protein</fullName>
    </recommendedName>
</protein>
<gene>
    <name evidence="8" type="ORF">NliqN6_5378</name>
</gene>
<dbReference type="InterPro" id="IPR001164">
    <property type="entry name" value="ArfGAP_dom"/>
</dbReference>
<evidence type="ECO:0000313" key="9">
    <source>
        <dbReference type="Proteomes" id="UP000620104"/>
    </source>
</evidence>
<dbReference type="GO" id="GO:0005096">
    <property type="term" value="F:GTPase activator activity"/>
    <property type="evidence" value="ECO:0007669"/>
    <property type="project" value="UniProtKB-KW"/>
</dbReference>
<dbReference type="FunFam" id="1.10.220.150:FF:000009">
    <property type="entry name" value="stromal membrane-associated protein 1 isoform X1"/>
    <property type="match status" value="1"/>
</dbReference>
<evidence type="ECO:0000256" key="3">
    <source>
        <dbReference type="ARBA" id="ARBA00022771"/>
    </source>
</evidence>
<dbReference type="Gene3D" id="1.10.220.150">
    <property type="entry name" value="Arf GTPase activating protein"/>
    <property type="match status" value="1"/>
</dbReference>
<evidence type="ECO:0000256" key="6">
    <source>
        <dbReference type="SAM" id="MobiDB-lite"/>
    </source>
</evidence>
<dbReference type="InterPro" id="IPR051718">
    <property type="entry name" value="ARF_GTPase-activating"/>
</dbReference>